<evidence type="ECO:0000256" key="3">
    <source>
        <dbReference type="ARBA" id="ARBA00022771"/>
    </source>
</evidence>
<evidence type="ECO:0000256" key="1">
    <source>
        <dbReference type="ARBA" id="ARBA00004123"/>
    </source>
</evidence>
<feature type="coiled-coil region" evidence="7">
    <location>
        <begin position="7"/>
        <end position="48"/>
    </location>
</feature>
<evidence type="ECO:0000256" key="5">
    <source>
        <dbReference type="ARBA" id="ARBA00023242"/>
    </source>
</evidence>
<feature type="region of interest" description="Disordered" evidence="8">
    <location>
        <begin position="77"/>
        <end position="101"/>
    </location>
</feature>
<dbReference type="EC" id="2.3.2.27" evidence="6"/>
<accession>A0A0D2MCC4</accession>
<evidence type="ECO:0000256" key="8">
    <source>
        <dbReference type="SAM" id="MobiDB-lite"/>
    </source>
</evidence>
<comment type="pathway">
    <text evidence="6">Protein modification; protein ubiquitination.</text>
</comment>
<comment type="similarity">
    <text evidence="6">Belongs to the BRE1 family.</text>
</comment>
<keyword evidence="3 6" id="KW-0863">Zinc-finger</keyword>
<dbReference type="GO" id="GO:0061630">
    <property type="term" value="F:ubiquitin protein ligase activity"/>
    <property type="evidence" value="ECO:0007669"/>
    <property type="project" value="UniProtKB-EC"/>
</dbReference>
<evidence type="ECO:0000313" key="10">
    <source>
        <dbReference type="Proteomes" id="UP000054498"/>
    </source>
</evidence>
<dbReference type="InterPro" id="IPR013956">
    <property type="entry name" value="E3_ubiquit_lig_Bre1"/>
</dbReference>
<feature type="compositionally biased region" description="Acidic residues" evidence="8">
    <location>
        <begin position="87"/>
        <end position="99"/>
    </location>
</feature>
<gene>
    <name evidence="9" type="ORF">MNEG_7066</name>
</gene>
<keyword evidence="10" id="KW-1185">Reference proteome</keyword>
<dbReference type="PANTHER" id="PTHR23163">
    <property type="entry name" value="RING FINGER PROTEIN-RELATED"/>
    <property type="match status" value="1"/>
</dbReference>
<evidence type="ECO:0000256" key="4">
    <source>
        <dbReference type="ARBA" id="ARBA00022833"/>
    </source>
</evidence>
<evidence type="ECO:0000256" key="6">
    <source>
        <dbReference type="RuleBase" id="RU365038"/>
    </source>
</evidence>
<evidence type="ECO:0000256" key="7">
    <source>
        <dbReference type="SAM" id="Coils"/>
    </source>
</evidence>
<keyword evidence="6" id="KW-0833">Ubl conjugation pathway</keyword>
<keyword evidence="6" id="KW-0156">Chromatin regulator</keyword>
<dbReference type="AlphaFoldDB" id="A0A0D2MCC4"/>
<dbReference type="OrthoDB" id="10266039at2759"/>
<dbReference type="RefSeq" id="XP_013899919.1">
    <property type="nucleotide sequence ID" value="XM_014044465.1"/>
</dbReference>
<comment type="catalytic activity">
    <reaction evidence="6">
        <text>S-ubiquitinyl-[E2 ubiquitin-conjugating enzyme]-L-cysteine + [acceptor protein]-L-lysine = [E2 ubiquitin-conjugating enzyme]-L-cysteine + N(6)-ubiquitinyl-[acceptor protein]-L-lysine.</text>
        <dbReference type="EC" id="2.3.2.27"/>
    </reaction>
</comment>
<dbReference type="PANTHER" id="PTHR23163:SF0">
    <property type="entry name" value="E3 UBIQUITIN-PROTEIN LIGASE BRE1"/>
    <property type="match status" value="1"/>
</dbReference>
<protein>
    <recommendedName>
        <fullName evidence="6">E3 ubiquitin protein ligase</fullName>
        <ecNumber evidence="6">2.3.2.27</ecNumber>
    </recommendedName>
</protein>
<dbReference type="EMBL" id="KK101435">
    <property type="protein sequence ID" value="KIZ00900.1"/>
    <property type="molecule type" value="Genomic_DNA"/>
</dbReference>
<proteinExistence type="inferred from homology"/>
<reference evidence="9 10" key="1">
    <citation type="journal article" date="2013" name="BMC Genomics">
        <title>Reconstruction of the lipid metabolism for the microalga Monoraphidium neglectum from its genome sequence reveals characteristics suitable for biofuel production.</title>
        <authorList>
            <person name="Bogen C."/>
            <person name="Al-Dilaimi A."/>
            <person name="Albersmeier A."/>
            <person name="Wichmann J."/>
            <person name="Grundmann M."/>
            <person name="Rupp O."/>
            <person name="Lauersen K.J."/>
            <person name="Blifernez-Klassen O."/>
            <person name="Kalinowski J."/>
            <person name="Goesmann A."/>
            <person name="Mussgnug J.H."/>
            <person name="Kruse O."/>
        </authorList>
    </citation>
    <scope>NUCLEOTIDE SEQUENCE [LARGE SCALE GENOMIC DNA]</scope>
    <source>
        <strain evidence="9 10">SAG 48.87</strain>
    </source>
</reference>
<keyword evidence="2 6" id="KW-0479">Metal-binding</keyword>
<keyword evidence="6 7" id="KW-0175">Coiled coil</keyword>
<dbReference type="GO" id="GO:0016567">
    <property type="term" value="P:protein ubiquitination"/>
    <property type="evidence" value="ECO:0007669"/>
    <property type="project" value="UniProtKB-UniRule"/>
</dbReference>
<keyword evidence="4 6" id="KW-0862">Zinc</keyword>
<dbReference type="GO" id="GO:0006325">
    <property type="term" value="P:chromatin organization"/>
    <property type="evidence" value="ECO:0007669"/>
    <property type="project" value="UniProtKB-KW"/>
</dbReference>
<organism evidence="9 10">
    <name type="scientific">Monoraphidium neglectum</name>
    <dbReference type="NCBI Taxonomy" id="145388"/>
    <lineage>
        <taxon>Eukaryota</taxon>
        <taxon>Viridiplantae</taxon>
        <taxon>Chlorophyta</taxon>
        <taxon>core chlorophytes</taxon>
        <taxon>Chlorophyceae</taxon>
        <taxon>CS clade</taxon>
        <taxon>Sphaeropleales</taxon>
        <taxon>Selenastraceae</taxon>
        <taxon>Monoraphidium</taxon>
    </lineage>
</organism>
<dbReference type="Proteomes" id="UP000054498">
    <property type="component" value="Unassembled WGS sequence"/>
</dbReference>
<name>A0A0D2MCC4_9CHLO</name>
<keyword evidence="6" id="KW-0808">Transferase</keyword>
<evidence type="ECO:0000313" key="9">
    <source>
        <dbReference type="EMBL" id="KIZ00900.1"/>
    </source>
</evidence>
<sequence length="282" mass="29483">MGTVFENAAHAQQIQILQVQKNKLSEQLTSHKAKITSLEALVAQAEQREQQRAQTLLCINRIWSQLNDDVATLAERAAADAGGDQEPATDADDAGDDGPDVAAHDALKGIADPFLRRLLAAADEATVEAAADDAKAATDDPSDVERALHARAAATLAALSKVLRLLQLRAGYQASLAAAIAAAPADAELKAENARLAASAAAAAARADAAAARRLALEAALRQAEDRLFESEETMKRIKNDLADREYELQAAQKKAQRAKEEAARLKQQLAASGGGGGGGGL</sequence>
<keyword evidence="5 6" id="KW-0539">Nucleus</keyword>
<dbReference type="GO" id="GO:0033503">
    <property type="term" value="C:HULC complex"/>
    <property type="evidence" value="ECO:0007669"/>
    <property type="project" value="TreeGrafter"/>
</dbReference>
<comment type="subcellular location">
    <subcellularLocation>
        <location evidence="1 6">Nucleus</location>
    </subcellularLocation>
</comment>
<dbReference type="GO" id="GO:0005634">
    <property type="term" value="C:nucleus"/>
    <property type="evidence" value="ECO:0007669"/>
    <property type="project" value="UniProtKB-SubCell"/>
</dbReference>
<dbReference type="STRING" id="145388.A0A0D2MCC4"/>
<feature type="compositionally biased region" description="Gly residues" evidence="8">
    <location>
        <begin position="273"/>
        <end position="282"/>
    </location>
</feature>
<feature type="non-terminal residue" evidence="9">
    <location>
        <position position="282"/>
    </location>
</feature>
<evidence type="ECO:0000256" key="2">
    <source>
        <dbReference type="ARBA" id="ARBA00022723"/>
    </source>
</evidence>
<dbReference type="GeneID" id="25739942"/>
<feature type="region of interest" description="Disordered" evidence="8">
    <location>
        <begin position="258"/>
        <end position="282"/>
    </location>
</feature>
<dbReference type="GO" id="GO:0008270">
    <property type="term" value="F:zinc ion binding"/>
    <property type="evidence" value="ECO:0007669"/>
    <property type="project" value="UniProtKB-KW"/>
</dbReference>
<dbReference type="UniPathway" id="UPA00143"/>
<dbReference type="KEGG" id="mng:MNEG_7066"/>